<feature type="chain" id="PRO_5004033977" evidence="1">
    <location>
        <begin position="21"/>
        <end position="1312"/>
    </location>
</feature>
<reference evidence="2 3" key="1">
    <citation type="submission" date="2013-02" db="EMBL/GenBank/DDBJ databases">
        <title>Co-occurrence of anaerobic bacteria in colorectal carcinomas.</title>
        <authorList>
            <person name="Holt R.A."/>
            <person name="Warren R.L."/>
            <person name="Allen-Vercoe E."/>
            <person name="Pleasance S."/>
            <person name="Freeman D.J."/>
            <person name="Watson P."/>
            <person name="Moore R."/>
            <person name="Cochrane K."/>
        </authorList>
    </citation>
    <scope>NUCLEOTIDE SEQUENCE [LARGE SCALE GENOMIC DNA]</scope>
    <source>
        <strain evidence="2 3">CC57C</strain>
    </source>
</reference>
<dbReference type="EMBL" id="AOTD01000163">
    <property type="protein sequence ID" value="EMG30450.1"/>
    <property type="molecule type" value="Genomic_DNA"/>
</dbReference>
<proteinExistence type="predicted"/>
<gene>
    <name evidence="2" type="ORF">H740_06397</name>
</gene>
<dbReference type="OrthoDB" id="5363773at2"/>
<protein>
    <submittedName>
        <fullName evidence="2">Uncharacterized protein</fullName>
    </submittedName>
</protein>
<accession>M3GYD7</accession>
<evidence type="ECO:0000313" key="2">
    <source>
        <dbReference type="EMBL" id="EMG30450.1"/>
    </source>
</evidence>
<comment type="caution">
    <text evidence="2">The sequence shown here is derived from an EMBL/GenBank/DDBJ whole genome shotgun (WGS) entry which is preliminary data.</text>
</comment>
<evidence type="ECO:0000256" key="1">
    <source>
        <dbReference type="SAM" id="SignalP"/>
    </source>
</evidence>
<keyword evidence="1" id="KW-0732">Signal</keyword>
<sequence length="1312" mass="143329">MKLFRIALTTTIAFYASAFAYNDNDGFYHNIQYVGVPNGVHGYVDRKGDEQLSLRNIGLGSINGDIETIGATISIPINGGYNFNPVGSAGIHNSTLTGVKCVNTNCYNSATFNFSKPINDKNKAVNVDIRAKDIVFARLYWAGGLSNVWNMNQDFNAMTNRFFSDIRGFKNISFGTPSKYNGQYYHSLSANEGDTRWYGAYTQRGMQFMYHASVDVTNIIRNMEGNPILNNATFNVGGIKTSLGYPQGIMMYRDGGWLGYRYDSKWGSKWNYGSAFAGHYGGWALTIVYDLKDDDKAKAKTVSIFDGLYILAPIHLGGNSVVDKEALVKFEGFYTPPQGDIRSSLTVFSFGAKKEVDSEDIQIKKGAAFQSIGDGSINKPGGQFNSTISKFGQHMDSSKKYNNQVDLDIYDISKYITNRQTSADVKLRARVQETSSGLVLGERSNISFVAFATDAYIPNVCYEEDLFVKGKNEDESKFKPVSTNANSKTVMRPGDILRTKLTIRNDSNDNAEYLSIAAKTDINASYQPNSTYVKPYANSGDAFELGSNFNDNSTKALQAYFKDKGTLTLFLGKGAKQGTGGLLDITKKSFVQYDVSLKAGFQPNVAYEATFKNNSLKFEIKNKRIKKCVDKKYYLTVFDMATIKIVNEKFTKKGDSENLYTQLTGKQFNVKIAYLNSDLPTGSAPKGPDEPIKVKIDAVDSCPAGASILASPIADVELNKNNGMLPLENILINNAYRAVSFRISYEDPYTKKYTAPECISDLFTVRPEKFVGYANGSVKSTSDAARISLIGGRAYPAMGIAAVYNTNKVANNYAGNLKTDTDHTEDKDKTQLVKFSPDLTPACRSAIDSIVITNIENMKTTASFSNGIGTLKKTVGTTNSDFSYPDIGPAKLYLKDSTFTAVDSGSDCIKGSDSTEKVNGKIGCDITGSVYYRFFPTDILIDQFQISDFANNMTYISSNRNLGENMAASATFNIQARIEGGNTARLYTRSCYATQNKFTIGIDKVIPGYTDNSGKVVNHTSTNPAVIAADLNTINNEVLFFDNDTLSSTRKDPSATTNLGRYTVEANAFADTDGIARVTVNFNFARPTNVAKNPFKVNSDVFNFANISAASGDASISPINSAPYTKPTGTKLKSTNFYYGQVYAPTYTGPKDGFGATIFYGVYCNGCNTTTYPLAAGDALPQTTNWFVNKAHQNINQGTHGTFSHAATTTIASTGPIVNGQEPINLSSTIIGTDIIHMQASSWLIYDPTSATATTNRFTVIFIDPSTMSWGGKALNKDQKDVGVGNVVGSEIIEGEVKINDLSEKPSNKLSW</sequence>
<organism evidence="2 3">
    <name type="scientific">Campylobacter showae CC57C</name>
    <dbReference type="NCBI Taxonomy" id="1073353"/>
    <lineage>
        <taxon>Bacteria</taxon>
        <taxon>Pseudomonadati</taxon>
        <taxon>Campylobacterota</taxon>
        <taxon>Epsilonproteobacteria</taxon>
        <taxon>Campylobacterales</taxon>
        <taxon>Campylobacteraceae</taxon>
        <taxon>Campylobacter</taxon>
    </lineage>
</organism>
<feature type="signal peptide" evidence="1">
    <location>
        <begin position="1"/>
        <end position="20"/>
    </location>
</feature>
<name>M3GYD7_9BACT</name>
<dbReference type="PATRIC" id="fig|1073353.3.peg.1374"/>
<evidence type="ECO:0000313" key="3">
    <source>
        <dbReference type="Proteomes" id="UP000011782"/>
    </source>
</evidence>
<dbReference type="RefSeq" id="WP_002952462.1">
    <property type="nucleotide sequence ID" value="NZ_AOTD01000163.1"/>
</dbReference>
<dbReference type="Proteomes" id="UP000011782">
    <property type="component" value="Unassembled WGS sequence"/>
</dbReference>
<dbReference type="STRING" id="1073353.H740_06397"/>